<dbReference type="STRING" id="755732.Fluta_1264"/>
<dbReference type="KEGG" id="fte:Fluta_1264"/>
<evidence type="ECO:0000313" key="3">
    <source>
        <dbReference type="Proteomes" id="UP000007463"/>
    </source>
</evidence>
<name>F2IC33_FLUTR</name>
<feature type="transmembrane region" description="Helical" evidence="1">
    <location>
        <begin position="450"/>
        <end position="471"/>
    </location>
</feature>
<evidence type="ECO:0000313" key="2">
    <source>
        <dbReference type="EMBL" id="AEA43259.1"/>
    </source>
</evidence>
<dbReference type="eggNOG" id="ENOG502Z8TX">
    <property type="taxonomic scope" value="Bacteria"/>
</dbReference>
<protein>
    <recommendedName>
        <fullName evidence="4">DUF4350 domain-containing protein</fullName>
    </recommendedName>
</protein>
<evidence type="ECO:0000256" key="1">
    <source>
        <dbReference type="SAM" id="Phobius"/>
    </source>
</evidence>
<organism evidence="2 3">
    <name type="scientific">Fluviicola taffensis (strain DSM 16823 / NCIMB 13979 / RW262)</name>
    <dbReference type="NCBI Taxonomy" id="755732"/>
    <lineage>
        <taxon>Bacteria</taxon>
        <taxon>Pseudomonadati</taxon>
        <taxon>Bacteroidota</taxon>
        <taxon>Flavobacteriia</taxon>
        <taxon>Flavobacteriales</taxon>
        <taxon>Crocinitomicaceae</taxon>
        <taxon>Fluviicola</taxon>
    </lineage>
</organism>
<evidence type="ECO:0008006" key="4">
    <source>
        <dbReference type="Google" id="ProtNLM"/>
    </source>
</evidence>
<feature type="transmembrane region" description="Helical" evidence="1">
    <location>
        <begin position="424"/>
        <end position="444"/>
    </location>
</feature>
<keyword evidence="1" id="KW-0472">Membrane</keyword>
<accession>F2IC33</accession>
<dbReference type="EMBL" id="CP002542">
    <property type="protein sequence ID" value="AEA43259.1"/>
    <property type="molecule type" value="Genomic_DNA"/>
</dbReference>
<sequence length="551" mass="63511">MAFALFIGVVIWLLDGTAAGEQKVNKKYSSDWDRTYELKNANPRNISFFMDLLKVHVKDSIYNLKYWGDLDTIPNHEEATYLFIGDDFGVSNDSYDSIMHYADSGATVFLSFNYMTTNIYERHFYENAFYWDYSRVLFAYVGDTSLPYYNIYQNDTINENWFSFDEYGIIDTNYRSYLFAMKHPIAFYEKHAKGKVHLHCIPNLFENYQVIQPNGYAHAQVILNKIPKDKPVIFLTCGINKVDDYSIDSDEDDEGGAEKEDTSLIQFILKNPILRLAFLLSIVLILVYVFFRAKRKEDILPGHTEKRNMSLAFVETLSSIYISRNSPIGVLQVMRKNFYATINKHFYIDLNRKENLKENVEKLIEKVPYDAEKVKALILSLDSRKNHVDNKHLGEVYANIREFYISTGIQQPSKRFVASDKEVALNKFILIGAFILLIGVITLFRGLYLLAMGGGVGMLFVIPAILLIYFASRYIRIPVALIKANEIIIYGLVAGKRVISLNQTIHCTVEKSRILFECEDGNSFTIKQTMLTKKAKSALNQFVEFIKLHKS</sequence>
<proteinExistence type="predicted"/>
<dbReference type="Proteomes" id="UP000007463">
    <property type="component" value="Chromosome"/>
</dbReference>
<reference evidence="3" key="2">
    <citation type="submission" date="2011-02" db="EMBL/GenBank/DDBJ databases">
        <title>The complete genome of Fluviicola taffensis DSM 16823.</title>
        <authorList>
            <consortium name="US DOE Joint Genome Institute (JGI-PGF)"/>
            <person name="Lucas S."/>
            <person name="Copeland A."/>
            <person name="Lapidus A."/>
            <person name="Bruce D."/>
            <person name="Goodwin L."/>
            <person name="Pitluck S."/>
            <person name="Kyrpides N."/>
            <person name="Mavromatis K."/>
            <person name="Ivanova N."/>
            <person name="Mikhailova N."/>
            <person name="Pagani I."/>
            <person name="Chertkov O."/>
            <person name="Detter J.C."/>
            <person name="Han C."/>
            <person name="Tapia R."/>
            <person name="Land M."/>
            <person name="Hauser L."/>
            <person name="Markowitz V."/>
            <person name="Cheng J.-F."/>
            <person name="Hugenholtz P."/>
            <person name="Woyke T."/>
            <person name="Wu D."/>
            <person name="Tindall B."/>
            <person name="Pomrenke H.G."/>
            <person name="Brambilla E."/>
            <person name="Klenk H.-P."/>
            <person name="Eisen J.A."/>
        </authorList>
    </citation>
    <scope>NUCLEOTIDE SEQUENCE [LARGE SCALE GENOMIC DNA]</scope>
    <source>
        <strain evidence="3">DSM 16823 / RW262 / RW262</strain>
    </source>
</reference>
<dbReference type="AlphaFoldDB" id="F2IC33"/>
<reference evidence="2 3" key="1">
    <citation type="journal article" date="2011" name="Stand. Genomic Sci.">
        <title>Complete genome sequence of the gliding freshwater bacterium Fluviicola taffensis type strain (RW262).</title>
        <authorList>
            <person name="Woyke T."/>
            <person name="Chertkov O."/>
            <person name="Lapidus A."/>
            <person name="Nolan M."/>
            <person name="Lucas S."/>
            <person name="Del Rio T.G."/>
            <person name="Tice H."/>
            <person name="Cheng J.F."/>
            <person name="Tapia R."/>
            <person name="Han C."/>
            <person name="Goodwin L."/>
            <person name="Pitluck S."/>
            <person name="Liolios K."/>
            <person name="Pagani I."/>
            <person name="Ivanova N."/>
            <person name="Huntemann M."/>
            <person name="Mavromatis K."/>
            <person name="Mikhailova N."/>
            <person name="Pati A."/>
            <person name="Chen A."/>
            <person name="Palaniappan K."/>
            <person name="Land M."/>
            <person name="Hauser L."/>
            <person name="Brambilla E.M."/>
            <person name="Rohde M."/>
            <person name="Mwirichia R."/>
            <person name="Sikorski J."/>
            <person name="Tindall B.J."/>
            <person name="Goker M."/>
            <person name="Bristow J."/>
            <person name="Eisen J.A."/>
            <person name="Markowitz V."/>
            <person name="Hugenholtz P."/>
            <person name="Klenk H.P."/>
            <person name="Kyrpides N.C."/>
        </authorList>
    </citation>
    <scope>NUCLEOTIDE SEQUENCE [LARGE SCALE GENOMIC DNA]</scope>
    <source>
        <strain evidence="3">DSM 16823 / RW262 / RW262</strain>
    </source>
</reference>
<feature type="transmembrane region" description="Helical" evidence="1">
    <location>
        <begin position="273"/>
        <end position="291"/>
    </location>
</feature>
<keyword evidence="1" id="KW-0812">Transmembrane</keyword>
<keyword evidence="1" id="KW-1133">Transmembrane helix</keyword>
<gene>
    <name evidence="2" type="ordered locus">Fluta_1264</name>
</gene>
<dbReference type="HOGENOM" id="CLU_494134_0_0_10"/>
<keyword evidence="3" id="KW-1185">Reference proteome</keyword>